<sequence>MPRSTHGGRHELGQNFLVHGPTLEKIAAIVAATQGPILEIGSGSGALTRHLARLQRPLTAIDIDEHRVAKLRQRMPGVVVKRADVLAYPLTTPVIVGNVPFHITTPILRRLLTTGTWQQAVLLTQWEVARRRAGVGGSTLLTAQTAPWFTFALHGRVPSTAFHPRPGVDGGIIHIIRRPTPLVPVVERHAYERFVRAIFIGRGGSLERIVQRATRAPRNHIRDTLRKAEINSRALPRDLRPEQWAALWGDLYR</sequence>
<evidence type="ECO:0000256" key="5">
    <source>
        <dbReference type="PROSITE-ProRule" id="PRU01026"/>
    </source>
</evidence>
<keyword evidence="1 5" id="KW-0489">Methyltransferase</keyword>
<dbReference type="SMART" id="SM00650">
    <property type="entry name" value="rADc"/>
    <property type="match status" value="1"/>
</dbReference>
<evidence type="ECO:0000256" key="2">
    <source>
        <dbReference type="ARBA" id="ARBA00022679"/>
    </source>
</evidence>
<keyword evidence="7" id="KW-0614">Plasmid</keyword>
<feature type="binding site" evidence="5">
    <location>
        <position position="62"/>
    </location>
    <ligand>
        <name>S-adenosyl-L-methionine</name>
        <dbReference type="ChEBI" id="CHEBI:59789"/>
    </ligand>
</feature>
<keyword evidence="4 5" id="KW-0694">RNA-binding</keyword>
<dbReference type="InterPro" id="IPR029063">
    <property type="entry name" value="SAM-dependent_MTases_sf"/>
</dbReference>
<dbReference type="GO" id="GO:0000179">
    <property type="term" value="F:rRNA (adenine-N6,N6-)-dimethyltransferase activity"/>
    <property type="evidence" value="ECO:0007669"/>
    <property type="project" value="UniProtKB-UniRule"/>
</dbReference>
<dbReference type="PANTHER" id="PTHR11727">
    <property type="entry name" value="DIMETHYLADENOSINE TRANSFERASE"/>
    <property type="match status" value="1"/>
</dbReference>
<evidence type="ECO:0000256" key="3">
    <source>
        <dbReference type="ARBA" id="ARBA00022691"/>
    </source>
</evidence>
<dbReference type="CDD" id="cd02440">
    <property type="entry name" value="AdoMet_MTases"/>
    <property type="match status" value="1"/>
</dbReference>
<dbReference type="InterPro" id="IPR001737">
    <property type="entry name" value="KsgA/Erm"/>
</dbReference>
<dbReference type="InterPro" id="IPR020598">
    <property type="entry name" value="rRNA_Ade_methylase_Trfase_N"/>
</dbReference>
<dbReference type="SUPFAM" id="SSF53335">
    <property type="entry name" value="S-adenosyl-L-methionine-dependent methyltransferases"/>
    <property type="match status" value="1"/>
</dbReference>
<dbReference type="Gene3D" id="1.10.8.100">
    <property type="entry name" value="Ribosomal RNA adenine dimethylase-like, domain 2"/>
    <property type="match status" value="1"/>
</dbReference>
<feature type="binding site" evidence="5">
    <location>
        <position position="41"/>
    </location>
    <ligand>
        <name>S-adenosyl-L-methionine</name>
        <dbReference type="ChEBI" id="CHEBI:59789"/>
    </ligand>
</feature>
<feature type="binding site" evidence="5">
    <location>
        <position position="98"/>
    </location>
    <ligand>
        <name>S-adenosyl-L-methionine</name>
        <dbReference type="ChEBI" id="CHEBI:59789"/>
    </ligand>
</feature>
<dbReference type="EMBL" id="CP096566">
    <property type="protein sequence ID" value="UPU46398.1"/>
    <property type="molecule type" value="Genomic_DNA"/>
</dbReference>
<dbReference type="PROSITE" id="PS51689">
    <property type="entry name" value="SAM_RNA_A_N6_MT"/>
    <property type="match status" value="1"/>
</dbReference>
<keyword evidence="2 5" id="KW-0808">Transferase</keyword>
<protein>
    <submittedName>
        <fullName evidence="7">23S ribosomal RNA methyltransferase Erm</fullName>
    </submittedName>
</protein>
<feature type="binding site" evidence="5">
    <location>
        <position position="84"/>
    </location>
    <ligand>
        <name>S-adenosyl-L-methionine</name>
        <dbReference type="ChEBI" id="CHEBI:59789"/>
    </ligand>
</feature>
<feature type="binding site" evidence="5">
    <location>
        <position position="15"/>
    </location>
    <ligand>
        <name>S-adenosyl-L-methionine</name>
        <dbReference type="ChEBI" id="CHEBI:59789"/>
    </ligand>
</feature>
<feature type="binding site" evidence="5">
    <location>
        <position position="17"/>
    </location>
    <ligand>
        <name>S-adenosyl-L-methionine</name>
        <dbReference type="ChEBI" id="CHEBI:59789"/>
    </ligand>
</feature>
<dbReference type="PANTHER" id="PTHR11727:SF7">
    <property type="entry name" value="DIMETHYLADENOSINE TRANSFERASE-RELATED"/>
    <property type="match status" value="1"/>
</dbReference>
<dbReference type="RefSeq" id="WP_064075719.1">
    <property type="nucleotide sequence ID" value="NZ_CP096566.1"/>
</dbReference>
<comment type="similarity">
    <text evidence="5">Belongs to the class I-like SAM-binding methyltransferase superfamily. rRNA adenine N(6)-methyltransferase family.</text>
</comment>
<geneLocation type="plasmid" evidence="7 8">
    <name>pdjl-6-3</name>
</geneLocation>
<evidence type="ECO:0000256" key="4">
    <source>
        <dbReference type="ARBA" id="ARBA00022884"/>
    </source>
</evidence>
<proteinExistence type="inferred from homology"/>
<keyword evidence="8" id="KW-1185">Reference proteome</keyword>
<accession>A0AB38RM41</accession>
<dbReference type="GO" id="GO:0003723">
    <property type="term" value="F:RNA binding"/>
    <property type="evidence" value="ECO:0007669"/>
    <property type="project" value="UniProtKB-UniRule"/>
</dbReference>
<evidence type="ECO:0000256" key="1">
    <source>
        <dbReference type="ARBA" id="ARBA00022603"/>
    </source>
</evidence>
<feature type="domain" description="Ribosomal RNA adenine methylase transferase N-terminal" evidence="6">
    <location>
        <begin position="22"/>
        <end position="179"/>
    </location>
</feature>
<dbReference type="Proteomes" id="UP000831484">
    <property type="component" value="Plasmid pdjl-6-3"/>
</dbReference>
<dbReference type="Gene3D" id="3.40.50.150">
    <property type="entry name" value="Vaccinia Virus protein VP39"/>
    <property type="match status" value="1"/>
</dbReference>
<dbReference type="NCBIfam" id="NF000499">
    <property type="entry name" value="Erm23S_rRNA_broad"/>
    <property type="match status" value="1"/>
</dbReference>
<dbReference type="Pfam" id="PF00398">
    <property type="entry name" value="RrnaAD"/>
    <property type="match status" value="1"/>
</dbReference>
<reference evidence="8" key="1">
    <citation type="journal article" date="2022" name="Environ. Microbiol.">
        <title>Functional analysis, diversity, and distribution of carbendazim hydrolases MheI and CbmA, responsible for the initial step in carbendazim degradation.</title>
        <authorList>
            <person name="Zhang M."/>
            <person name="Bai X."/>
            <person name="Li Q."/>
            <person name="Zhang L."/>
            <person name="Zhu Q."/>
            <person name="Gao S."/>
            <person name="Ke Z."/>
            <person name="Jiang M."/>
            <person name="Hu J."/>
            <person name="Qiu J."/>
            <person name="Hong Q."/>
        </authorList>
    </citation>
    <scope>NUCLEOTIDE SEQUENCE [LARGE SCALE GENOMIC DNA]</scope>
    <source>
        <strain evidence="8">djl-6</strain>
    </source>
</reference>
<dbReference type="InterPro" id="IPR023165">
    <property type="entry name" value="rRNA_Ade_diMease-like_C"/>
</dbReference>
<gene>
    <name evidence="7" type="primary">erm</name>
    <name evidence="7" type="ORF">M0639_30605</name>
</gene>
<evidence type="ECO:0000313" key="7">
    <source>
        <dbReference type="EMBL" id="UPU46398.1"/>
    </source>
</evidence>
<name>A0AB38RM41_RHOSG</name>
<organism evidence="7 8">
    <name type="scientific">Rhodococcus qingshengii JCM 15477</name>
    <dbReference type="NCBI Taxonomy" id="1303681"/>
    <lineage>
        <taxon>Bacteria</taxon>
        <taxon>Bacillati</taxon>
        <taxon>Actinomycetota</taxon>
        <taxon>Actinomycetes</taxon>
        <taxon>Mycobacteriales</taxon>
        <taxon>Nocardiaceae</taxon>
        <taxon>Rhodococcus</taxon>
        <taxon>Rhodococcus erythropolis group</taxon>
    </lineage>
</organism>
<evidence type="ECO:0000313" key="8">
    <source>
        <dbReference type="Proteomes" id="UP000831484"/>
    </source>
</evidence>
<dbReference type="AlphaFoldDB" id="A0AB38RM41"/>
<dbReference type="GO" id="GO:0005829">
    <property type="term" value="C:cytosol"/>
    <property type="evidence" value="ECO:0007669"/>
    <property type="project" value="TreeGrafter"/>
</dbReference>
<evidence type="ECO:0000259" key="6">
    <source>
        <dbReference type="SMART" id="SM00650"/>
    </source>
</evidence>
<keyword evidence="3 5" id="KW-0949">S-adenosyl-L-methionine</keyword>